<organism evidence="2 3">
    <name type="scientific">Citroniella saccharovorans</name>
    <dbReference type="NCBI Taxonomy" id="2053367"/>
    <lineage>
        <taxon>Bacteria</taxon>
        <taxon>Bacillati</taxon>
        <taxon>Bacillota</taxon>
        <taxon>Tissierellia</taxon>
        <taxon>Tissierellales</taxon>
        <taxon>Peptoniphilaceae</taxon>
        <taxon>Citroniella</taxon>
    </lineage>
</organism>
<dbReference type="EMBL" id="JAYKOT010000003">
    <property type="protein sequence ID" value="MEB3429944.1"/>
    <property type="molecule type" value="Genomic_DNA"/>
</dbReference>
<sequence length="100" mass="11417">MSKLLVVVDYQNDFVSGSLGFDGAEELEDPIKNRVLEYLSAGDDVVYTLDTHKDNYLQSNEGHNLPIEHCIIGTKGHELYGSIKDLLKEKKIIYKIYVWI</sequence>
<reference evidence="2 3" key="1">
    <citation type="submission" date="2024-01" db="EMBL/GenBank/DDBJ databases">
        <title>Complete genome sequence of Citroniella saccharovorans strain M6.X9, isolated from human fecal sample.</title>
        <authorList>
            <person name="Cheng G."/>
            <person name="Westerholm M."/>
            <person name="Schnurer A."/>
        </authorList>
    </citation>
    <scope>NUCLEOTIDE SEQUENCE [LARGE SCALE GENOMIC DNA]</scope>
    <source>
        <strain evidence="2 3">DSM 29873</strain>
    </source>
</reference>
<keyword evidence="3" id="KW-1185">Reference proteome</keyword>
<dbReference type="GO" id="GO:0016787">
    <property type="term" value="F:hydrolase activity"/>
    <property type="evidence" value="ECO:0007669"/>
    <property type="project" value="UniProtKB-KW"/>
</dbReference>
<proteinExistence type="predicted"/>
<dbReference type="InterPro" id="IPR000868">
    <property type="entry name" value="Isochorismatase-like_dom"/>
</dbReference>
<dbReference type="Pfam" id="PF00857">
    <property type="entry name" value="Isochorismatase"/>
    <property type="match status" value="1"/>
</dbReference>
<evidence type="ECO:0000313" key="3">
    <source>
        <dbReference type="Proteomes" id="UP001357733"/>
    </source>
</evidence>
<dbReference type="Proteomes" id="UP001357733">
    <property type="component" value="Unassembled WGS sequence"/>
</dbReference>
<comment type="caution">
    <text evidence="2">The sequence shown here is derived from an EMBL/GenBank/DDBJ whole genome shotgun (WGS) entry which is preliminary data.</text>
</comment>
<dbReference type="Gene3D" id="3.40.50.850">
    <property type="entry name" value="Isochorismatase-like"/>
    <property type="match status" value="1"/>
</dbReference>
<feature type="domain" description="Isochorismatase-like" evidence="1">
    <location>
        <begin position="4"/>
        <end position="89"/>
    </location>
</feature>
<keyword evidence="2" id="KW-0378">Hydrolase</keyword>
<dbReference type="SUPFAM" id="SSF52499">
    <property type="entry name" value="Isochorismatase-like hydrolases"/>
    <property type="match status" value="1"/>
</dbReference>
<name>A0AAW9MZM6_9FIRM</name>
<dbReference type="InterPro" id="IPR036380">
    <property type="entry name" value="Isochorismatase-like_sf"/>
</dbReference>
<evidence type="ECO:0000313" key="2">
    <source>
        <dbReference type="EMBL" id="MEB3429944.1"/>
    </source>
</evidence>
<evidence type="ECO:0000259" key="1">
    <source>
        <dbReference type="Pfam" id="PF00857"/>
    </source>
</evidence>
<dbReference type="RefSeq" id="WP_324620098.1">
    <property type="nucleotide sequence ID" value="NZ_JAYKOT010000003.1"/>
</dbReference>
<gene>
    <name evidence="2" type="ORF">VLK81_07980</name>
</gene>
<accession>A0AAW9MZM6</accession>
<dbReference type="AlphaFoldDB" id="A0AAW9MZM6"/>
<protein>
    <submittedName>
        <fullName evidence="2">Cysteine hydrolase family protein</fullName>
    </submittedName>
</protein>